<feature type="transmembrane region" description="Helical" evidence="1">
    <location>
        <begin position="146"/>
        <end position="165"/>
    </location>
</feature>
<keyword evidence="1" id="KW-1133">Transmembrane helix</keyword>
<dbReference type="InterPro" id="IPR052734">
    <property type="entry name" value="Nod_factor_acetyltransferase"/>
</dbReference>
<name>A0A1C5A6N3_9ACTN</name>
<feature type="transmembrane region" description="Helical" evidence="1">
    <location>
        <begin position="199"/>
        <end position="220"/>
    </location>
</feature>
<keyword evidence="1" id="KW-0472">Membrane</keyword>
<sequence length="329" mass="34158">MMPAMAATSTTAPVSTRSAGIDILRVVGIAAVVVGHVWSDSVTRAAVYTWHVPLFFLLTGYFWTPGRPLGGELRKRWRSLGLPYVTWFVLLFATLAAAEAATGQVADGAFRDALYGGSAAVRPFSAFWFVSVLFLIAVAYRGLERFPAVVTWAVALVGLVVAYLAPGFVTAAPLGLFLVPACLVFVLSGRLLRQLRPQLPTAAAAAMLAVGVLLVVTGLSTPLDVKAGDFGVPGLGVLTAVLISGGLVCLAEELDSRVGPGSARTIGRLSACGIAVVLSHAGVLWVLHTPPDGGFLDLAAALVLPWAFALVALRTAASPYLLGTAAARP</sequence>
<feature type="domain" description="Acyltransferase 3" evidence="2">
    <location>
        <begin position="19"/>
        <end position="251"/>
    </location>
</feature>
<evidence type="ECO:0000313" key="3">
    <source>
        <dbReference type="EMBL" id="SCF40829.1"/>
    </source>
</evidence>
<reference evidence="3 4" key="1">
    <citation type="submission" date="2016-06" db="EMBL/GenBank/DDBJ databases">
        <authorList>
            <person name="Kjaerup R.B."/>
            <person name="Dalgaard T.S."/>
            <person name="Juul-Madsen H.R."/>
        </authorList>
    </citation>
    <scope>NUCLEOTIDE SEQUENCE [LARGE SCALE GENOMIC DNA]</scope>
    <source>
        <strain evidence="3 4">DSM 43821</strain>
    </source>
</reference>
<evidence type="ECO:0000259" key="2">
    <source>
        <dbReference type="Pfam" id="PF01757"/>
    </source>
</evidence>
<keyword evidence="1" id="KW-0812">Transmembrane</keyword>
<dbReference type="AlphaFoldDB" id="A0A1C5A6N3"/>
<feature type="transmembrane region" description="Helical" evidence="1">
    <location>
        <begin position="21"/>
        <end position="39"/>
    </location>
</feature>
<dbReference type="GO" id="GO:0016747">
    <property type="term" value="F:acyltransferase activity, transferring groups other than amino-acyl groups"/>
    <property type="evidence" value="ECO:0007669"/>
    <property type="project" value="InterPro"/>
</dbReference>
<accession>A0A1C5A6N3</accession>
<feature type="transmembrane region" description="Helical" evidence="1">
    <location>
        <begin position="232"/>
        <end position="254"/>
    </location>
</feature>
<feature type="transmembrane region" description="Helical" evidence="1">
    <location>
        <begin position="293"/>
        <end position="313"/>
    </location>
</feature>
<protein>
    <submittedName>
        <fullName evidence="3">Fucose 4-O-acetylase</fullName>
    </submittedName>
</protein>
<dbReference type="EMBL" id="LT607410">
    <property type="protein sequence ID" value="SCF40829.1"/>
    <property type="molecule type" value="Genomic_DNA"/>
</dbReference>
<dbReference type="PANTHER" id="PTHR37312">
    <property type="entry name" value="MEMBRANE-BOUND ACYLTRANSFERASE YKRP-RELATED"/>
    <property type="match status" value="1"/>
</dbReference>
<feature type="transmembrane region" description="Helical" evidence="1">
    <location>
        <begin position="266"/>
        <end position="287"/>
    </location>
</feature>
<proteinExistence type="predicted"/>
<gene>
    <name evidence="3" type="ORF">GA0074696_5448</name>
</gene>
<feature type="transmembrane region" description="Helical" evidence="1">
    <location>
        <begin position="84"/>
        <end position="101"/>
    </location>
</feature>
<evidence type="ECO:0000313" key="4">
    <source>
        <dbReference type="Proteomes" id="UP000198228"/>
    </source>
</evidence>
<dbReference type="PANTHER" id="PTHR37312:SF1">
    <property type="entry name" value="MEMBRANE-BOUND ACYLTRANSFERASE YKRP-RELATED"/>
    <property type="match status" value="1"/>
</dbReference>
<feature type="transmembrane region" description="Helical" evidence="1">
    <location>
        <begin position="171"/>
        <end position="192"/>
    </location>
</feature>
<evidence type="ECO:0000256" key="1">
    <source>
        <dbReference type="SAM" id="Phobius"/>
    </source>
</evidence>
<organism evidence="3 4">
    <name type="scientific">Micromonospora purpureochromogenes</name>
    <dbReference type="NCBI Taxonomy" id="47872"/>
    <lineage>
        <taxon>Bacteria</taxon>
        <taxon>Bacillati</taxon>
        <taxon>Actinomycetota</taxon>
        <taxon>Actinomycetes</taxon>
        <taxon>Micromonosporales</taxon>
        <taxon>Micromonosporaceae</taxon>
        <taxon>Micromonospora</taxon>
    </lineage>
</organism>
<dbReference type="Pfam" id="PF01757">
    <property type="entry name" value="Acyl_transf_3"/>
    <property type="match status" value="1"/>
</dbReference>
<feature type="transmembrane region" description="Helical" evidence="1">
    <location>
        <begin position="45"/>
        <end position="63"/>
    </location>
</feature>
<feature type="transmembrane region" description="Helical" evidence="1">
    <location>
        <begin position="121"/>
        <end position="139"/>
    </location>
</feature>
<dbReference type="Proteomes" id="UP000198228">
    <property type="component" value="Chromosome I"/>
</dbReference>
<dbReference type="InterPro" id="IPR002656">
    <property type="entry name" value="Acyl_transf_3_dom"/>
</dbReference>